<accession>A0A0C3PD77</accession>
<reference evidence="2" key="2">
    <citation type="submission" date="2015-01" db="EMBL/GenBank/DDBJ databases">
        <title>Evolutionary Origins and Diversification of the Mycorrhizal Mutualists.</title>
        <authorList>
            <consortium name="DOE Joint Genome Institute"/>
            <consortium name="Mycorrhizal Genomics Consortium"/>
            <person name="Kohler A."/>
            <person name="Kuo A."/>
            <person name="Nagy L.G."/>
            <person name="Floudas D."/>
            <person name="Copeland A."/>
            <person name="Barry K.W."/>
            <person name="Cichocki N."/>
            <person name="Veneault-Fourrey C."/>
            <person name="LaButti K."/>
            <person name="Lindquist E.A."/>
            <person name="Lipzen A."/>
            <person name="Lundell T."/>
            <person name="Morin E."/>
            <person name="Murat C."/>
            <person name="Riley R."/>
            <person name="Ohm R."/>
            <person name="Sun H."/>
            <person name="Tunlid A."/>
            <person name="Henrissat B."/>
            <person name="Grigoriev I.V."/>
            <person name="Hibbett D.S."/>
            <person name="Martin F."/>
        </authorList>
    </citation>
    <scope>NUCLEOTIDE SEQUENCE [LARGE SCALE GENOMIC DNA]</scope>
    <source>
        <strain evidence="2">Marx 270</strain>
    </source>
</reference>
<evidence type="ECO:0000313" key="1">
    <source>
        <dbReference type="EMBL" id="KIO06041.1"/>
    </source>
</evidence>
<keyword evidence="2" id="KW-1185">Reference proteome</keyword>
<gene>
    <name evidence="1" type="ORF">M404DRAFT_999261</name>
</gene>
<dbReference type="AlphaFoldDB" id="A0A0C3PD77"/>
<dbReference type="HOGENOM" id="CLU_3088212_0_0_1"/>
<dbReference type="EMBL" id="KN831964">
    <property type="protein sequence ID" value="KIO06041.1"/>
    <property type="molecule type" value="Genomic_DNA"/>
</dbReference>
<protein>
    <submittedName>
        <fullName evidence="1">Uncharacterized protein</fullName>
    </submittedName>
</protein>
<proteinExistence type="predicted"/>
<dbReference type="InParanoid" id="A0A0C3PD77"/>
<organism evidence="1 2">
    <name type="scientific">Pisolithus tinctorius Marx 270</name>
    <dbReference type="NCBI Taxonomy" id="870435"/>
    <lineage>
        <taxon>Eukaryota</taxon>
        <taxon>Fungi</taxon>
        <taxon>Dikarya</taxon>
        <taxon>Basidiomycota</taxon>
        <taxon>Agaricomycotina</taxon>
        <taxon>Agaricomycetes</taxon>
        <taxon>Agaricomycetidae</taxon>
        <taxon>Boletales</taxon>
        <taxon>Sclerodermatineae</taxon>
        <taxon>Pisolithaceae</taxon>
        <taxon>Pisolithus</taxon>
    </lineage>
</organism>
<dbReference type="Proteomes" id="UP000054217">
    <property type="component" value="Unassembled WGS sequence"/>
</dbReference>
<reference evidence="1 2" key="1">
    <citation type="submission" date="2014-04" db="EMBL/GenBank/DDBJ databases">
        <authorList>
            <consortium name="DOE Joint Genome Institute"/>
            <person name="Kuo A."/>
            <person name="Kohler A."/>
            <person name="Costa M.D."/>
            <person name="Nagy L.G."/>
            <person name="Floudas D."/>
            <person name="Copeland A."/>
            <person name="Barry K.W."/>
            <person name="Cichocki N."/>
            <person name="Veneault-Fourrey C."/>
            <person name="LaButti K."/>
            <person name="Lindquist E.A."/>
            <person name="Lipzen A."/>
            <person name="Lundell T."/>
            <person name="Morin E."/>
            <person name="Murat C."/>
            <person name="Sun H."/>
            <person name="Tunlid A."/>
            <person name="Henrissat B."/>
            <person name="Grigoriev I.V."/>
            <person name="Hibbett D.S."/>
            <person name="Martin F."/>
            <person name="Nordberg H.P."/>
            <person name="Cantor M.N."/>
            <person name="Hua S.X."/>
        </authorList>
    </citation>
    <scope>NUCLEOTIDE SEQUENCE [LARGE SCALE GENOMIC DNA]</scope>
    <source>
        <strain evidence="1 2">Marx 270</strain>
    </source>
</reference>
<evidence type="ECO:0000313" key="2">
    <source>
        <dbReference type="Proteomes" id="UP000054217"/>
    </source>
</evidence>
<sequence>MHSNLVPASGLFVSTAEISNPELEGSCKMCRATGTDPQIVIPALALVAIPKI</sequence>
<name>A0A0C3PD77_PISTI</name>